<sequence>MSKPRDTIKGIHPYKGPAGGWDALKSVTRHLYEQDVLVKGNRTLLDMNKPEGFDCPGCAWPDPNHHSSFEYCENGAKAIAWETTAKRADETVFDRYTIPELMAQTDHWLEDQGRLTDPLVYDAASDRYQPIAWGEAFALIARELAALQSPDEAEFYASGRTSNEAAFLYQLFVRAYGTNNFPDCSNMCHEPSSVGLPKSIGVGKGTVLLEDFEETDLILSFGHNPGTNHPRMLGTLREVAKRGARIAVFNPIRERGLERFADPKSLKDMATFGSTQLATDYFQLRIGGDIALLKGMMKCLFEWDALDHEFITTHTAGLDALRADIERSDWDEIVAVSGLPRAEITRAARLYADAKSVILCYGMGITQHHNATETVQQLMNLLLLRGNVGRPGAGICPLRGHSNVQGDRTVGIWEKPAPWLLDAIEREFGFAPPRHHGHTVVEAIEAMLDGRSKVFIGLGGNVAMASSDPAKTWAAMRRQNLTVWISTKLNRSHLVHGKQALILPCLGRTEIDAQASGPQSITVEDSMSMVHASLGMNKPASPNLKSEPVIVAGIAKATLAQTQSPVQIDWDWLVADYDRIRDLIARVIPGFTNFNEKIRTPGGFYLGNTAREREWKTQNGKANFLVFPFIAPNPNHSPKDGLVLTTVRSHDQYNTTIYGYDDRYRGVFGRRDVVFMSTEDIMALGLEGGDSISLETIGADPAIYRADGFVVVPYDLPRGCCVAYYPEANPLIPLENRDAVSGTPAYKAVPVRVMRHVAR</sequence>
<keyword evidence="9" id="KW-0411">Iron-sulfur</keyword>
<dbReference type="Pfam" id="PF01568">
    <property type="entry name" value="Molydop_binding"/>
    <property type="match status" value="1"/>
</dbReference>
<dbReference type="PANTHER" id="PTHR43105:SF4">
    <property type="entry name" value="PROTEIN YDEP"/>
    <property type="match status" value="1"/>
</dbReference>
<comment type="cofactor">
    <cofactor evidence="2">
        <name>[4Fe-4S] cluster</name>
        <dbReference type="ChEBI" id="CHEBI:49883"/>
    </cofactor>
</comment>
<dbReference type="Gene3D" id="2.40.40.20">
    <property type="match status" value="1"/>
</dbReference>
<protein>
    <submittedName>
        <fullName evidence="12">FdhF/YdeP family oxidoreductase</fullName>
    </submittedName>
</protein>
<dbReference type="PIRSF" id="PIRSF000144">
    <property type="entry name" value="CbbBc"/>
    <property type="match status" value="1"/>
</dbReference>
<dbReference type="InterPro" id="IPR037951">
    <property type="entry name" value="MopB_CT_YdeP"/>
</dbReference>
<evidence type="ECO:0000256" key="3">
    <source>
        <dbReference type="ARBA" id="ARBA00010312"/>
    </source>
</evidence>
<comment type="cofactor">
    <cofactor evidence="1">
        <name>Mo-bis(molybdopterin guanine dinucleotide)</name>
        <dbReference type="ChEBI" id="CHEBI:60539"/>
    </cofactor>
</comment>
<dbReference type="PANTHER" id="PTHR43105">
    <property type="entry name" value="RESPIRATORY NITRATE REDUCTASE"/>
    <property type="match status" value="1"/>
</dbReference>
<dbReference type="Gene3D" id="3.40.228.10">
    <property type="entry name" value="Dimethylsulfoxide Reductase, domain 2"/>
    <property type="match status" value="1"/>
</dbReference>
<evidence type="ECO:0000313" key="12">
    <source>
        <dbReference type="EMBL" id="MDA5192857.1"/>
    </source>
</evidence>
<dbReference type="SUPFAM" id="SSF53706">
    <property type="entry name" value="Formate dehydrogenase/DMSO reductase, domains 1-3"/>
    <property type="match status" value="1"/>
</dbReference>
<dbReference type="SUPFAM" id="SSF50692">
    <property type="entry name" value="ADC-like"/>
    <property type="match status" value="1"/>
</dbReference>
<dbReference type="Proteomes" id="UP001141619">
    <property type="component" value="Unassembled WGS sequence"/>
</dbReference>
<dbReference type="RefSeq" id="WP_274942558.1">
    <property type="nucleotide sequence ID" value="NZ_JANWOI010000001.1"/>
</dbReference>
<dbReference type="GO" id="GO:0030151">
    <property type="term" value="F:molybdenum ion binding"/>
    <property type="evidence" value="ECO:0007669"/>
    <property type="project" value="InterPro"/>
</dbReference>
<evidence type="ECO:0000259" key="10">
    <source>
        <dbReference type="Pfam" id="PF00384"/>
    </source>
</evidence>
<feature type="domain" description="Molybdopterin dinucleotide-binding" evidence="11">
    <location>
        <begin position="642"/>
        <end position="750"/>
    </location>
</feature>
<dbReference type="NCBIfam" id="TIGR01701">
    <property type="entry name" value="Fdhalpha-like"/>
    <property type="match status" value="1"/>
</dbReference>
<evidence type="ECO:0000313" key="13">
    <source>
        <dbReference type="Proteomes" id="UP001141619"/>
    </source>
</evidence>
<accession>A0A9X3Z698</accession>
<dbReference type="InterPro" id="IPR041953">
    <property type="entry name" value="YdeP_MopB"/>
</dbReference>
<evidence type="ECO:0000256" key="8">
    <source>
        <dbReference type="ARBA" id="ARBA00023004"/>
    </source>
</evidence>
<proteinExistence type="inferred from homology"/>
<dbReference type="GO" id="GO:0008863">
    <property type="term" value="F:formate dehydrogenase (NAD+) activity"/>
    <property type="evidence" value="ECO:0007669"/>
    <property type="project" value="InterPro"/>
</dbReference>
<evidence type="ECO:0000256" key="4">
    <source>
        <dbReference type="ARBA" id="ARBA00022485"/>
    </source>
</evidence>
<comment type="similarity">
    <text evidence="3">Belongs to the prokaryotic molybdopterin-containing oxidoreductase family.</text>
</comment>
<dbReference type="GO" id="GO:0051539">
    <property type="term" value="F:4 iron, 4 sulfur cluster binding"/>
    <property type="evidence" value="ECO:0007669"/>
    <property type="project" value="UniProtKB-KW"/>
</dbReference>
<evidence type="ECO:0000259" key="11">
    <source>
        <dbReference type="Pfam" id="PF01568"/>
    </source>
</evidence>
<dbReference type="GO" id="GO:0016020">
    <property type="term" value="C:membrane"/>
    <property type="evidence" value="ECO:0007669"/>
    <property type="project" value="TreeGrafter"/>
</dbReference>
<name>A0A9X3Z698_9PROT</name>
<feature type="domain" description="Molybdopterin oxidoreductase" evidence="10">
    <location>
        <begin position="114"/>
        <end position="485"/>
    </location>
</feature>
<reference evidence="12" key="2">
    <citation type="journal article" date="2023" name="Syst. Appl. Microbiol.">
        <title>Govania unica gen. nov., sp. nov., a rare biosphere bacterium that represents a novel family in the class Alphaproteobacteria.</title>
        <authorList>
            <person name="Vandamme P."/>
            <person name="Peeters C."/>
            <person name="Hettiarachchi A."/>
            <person name="Cnockaert M."/>
            <person name="Carlier A."/>
        </authorList>
    </citation>
    <scope>NUCLEOTIDE SEQUENCE</scope>
    <source>
        <strain evidence="12">LMG 31809</strain>
    </source>
</reference>
<dbReference type="EMBL" id="JANWOI010000001">
    <property type="protein sequence ID" value="MDA5192857.1"/>
    <property type="molecule type" value="Genomic_DNA"/>
</dbReference>
<dbReference type="CDD" id="cd02767">
    <property type="entry name" value="MopB_ydeP"/>
    <property type="match status" value="1"/>
</dbReference>
<dbReference type="CDD" id="cd02787">
    <property type="entry name" value="MopB_CT_ydeP"/>
    <property type="match status" value="1"/>
</dbReference>
<gene>
    <name evidence="12" type="ORF">NYP16_02645</name>
</gene>
<keyword evidence="4" id="KW-0004">4Fe-4S</keyword>
<dbReference type="InterPro" id="IPR050123">
    <property type="entry name" value="Prok_molybdopt-oxidoreductase"/>
</dbReference>
<keyword evidence="8" id="KW-0408">Iron</keyword>
<dbReference type="InterPro" id="IPR010046">
    <property type="entry name" value="Mopterin_OxRdtse_a_bac"/>
</dbReference>
<dbReference type="GO" id="GO:1990204">
    <property type="term" value="C:oxidoreductase complex"/>
    <property type="evidence" value="ECO:0007669"/>
    <property type="project" value="UniProtKB-ARBA"/>
</dbReference>
<dbReference type="Pfam" id="PF00384">
    <property type="entry name" value="Molybdopterin"/>
    <property type="match status" value="1"/>
</dbReference>
<evidence type="ECO:0000256" key="1">
    <source>
        <dbReference type="ARBA" id="ARBA00001942"/>
    </source>
</evidence>
<dbReference type="GO" id="GO:0043546">
    <property type="term" value="F:molybdopterin cofactor binding"/>
    <property type="evidence" value="ECO:0007669"/>
    <property type="project" value="InterPro"/>
</dbReference>
<evidence type="ECO:0000256" key="7">
    <source>
        <dbReference type="ARBA" id="ARBA00023002"/>
    </source>
</evidence>
<keyword evidence="13" id="KW-1185">Reference proteome</keyword>
<organism evidence="12 13">
    <name type="scientific">Govanella unica</name>
    <dbReference type="NCBI Taxonomy" id="2975056"/>
    <lineage>
        <taxon>Bacteria</taxon>
        <taxon>Pseudomonadati</taxon>
        <taxon>Pseudomonadota</taxon>
        <taxon>Alphaproteobacteria</taxon>
        <taxon>Emcibacterales</taxon>
        <taxon>Govanellaceae</taxon>
        <taxon>Govanella</taxon>
    </lineage>
</organism>
<evidence type="ECO:0000256" key="9">
    <source>
        <dbReference type="ARBA" id="ARBA00023014"/>
    </source>
</evidence>
<dbReference type="AlphaFoldDB" id="A0A9X3Z698"/>
<evidence type="ECO:0000256" key="5">
    <source>
        <dbReference type="ARBA" id="ARBA00022505"/>
    </source>
</evidence>
<keyword evidence="5" id="KW-0500">Molybdenum</keyword>
<evidence type="ECO:0000256" key="2">
    <source>
        <dbReference type="ARBA" id="ARBA00001966"/>
    </source>
</evidence>
<dbReference type="InterPro" id="IPR009010">
    <property type="entry name" value="Asp_de-COase-like_dom_sf"/>
</dbReference>
<dbReference type="GO" id="GO:0045333">
    <property type="term" value="P:cellular respiration"/>
    <property type="evidence" value="ECO:0007669"/>
    <property type="project" value="UniProtKB-ARBA"/>
</dbReference>
<dbReference type="InterPro" id="IPR006656">
    <property type="entry name" value="Mopterin_OxRdtase"/>
</dbReference>
<keyword evidence="7" id="KW-0560">Oxidoreductase</keyword>
<dbReference type="InterPro" id="IPR006657">
    <property type="entry name" value="MoPterin_dinucl-bd_dom"/>
</dbReference>
<dbReference type="Gene3D" id="3.40.50.740">
    <property type="match status" value="1"/>
</dbReference>
<comment type="caution">
    <text evidence="12">The sequence shown here is derived from an EMBL/GenBank/DDBJ whole genome shotgun (WGS) entry which is preliminary data.</text>
</comment>
<keyword evidence="6" id="KW-0479">Metal-binding</keyword>
<evidence type="ECO:0000256" key="6">
    <source>
        <dbReference type="ARBA" id="ARBA00022723"/>
    </source>
</evidence>
<reference evidence="12" key="1">
    <citation type="submission" date="2022-08" db="EMBL/GenBank/DDBJ databases">
        <authorList>
            <person name="Vandamme P."/>
            <person name="Hettiarachchi A."/>
            <person name="Peeters C."/>
            <person name="Cnockaert M."/>
            <person name="Carlier A."/>
        </authorList>
    </citation>
    <scope>NUCLEOTIDE SEQUENCE</scope>
    <source>
        <strain evidence="12">LMG 31809</strain>
    </source>
</reference>